<organism evidence="2 3">
    <name type="scientific">Effrenium voratum</name>
    <dbReference type="NCBI Taxonomy" id="2562239"/>
    <lineage>
        <taxon>Eukaryota</taxon>
        <taxon>Sar</taxon>
        <taxon>Alveolata</taxon>
        <taxon>Dinophyceae</taxon>
        <taxon>Suessiales</taxon>
        <taxon>Symbiodiniaceae</taxon>
        <taxon>Effrenium</taxon>
    </lineage>
</organism>
<feature type="region of interest" description="Disordered" evidence="1">
    <location>
        <begin position="1"/>
        <end position="42"/>
    </location>
</feature>
<keyword evidence="3" id="KW-1185">Reference proteome</keyword>
<feature type="non-terminal residue" evidence="2">
    <location>
        <position position="1"/>
    </location>
</feature>
<sequence length="62" mass="6737">PRHLDLRADPPRRAARGRHPHLLAGNWGDQRSAGDPDAPGRLREAGAHELAARHGAARLPLQ</sequence>
<proteinExistence type="predicted"/>
<reference evidence="2" key="1">
    <citation type="submission" date="2023-08" db="EMBL/GenBank/DDBJ databases">
        <authorList>
            <person name="Chen Y."/>
            <person name="Shah S."/>
            <person name="Dougan E. K."/>
            <person name="Thang M."/>
            <person name="Chan C."/>
        </authorList>
    </citation>
    <scope>NUCLEOTIDE SEQUENCE</scope>
</reference>
<dbReference type="Proteomes" id="UP001178507">
    <property type="component" value="Unassembled WGS sequence"/>
</dbReference>
<feature type="non-terminal residue" evidence="2">
    <location>
        <position position="62"/>
    </location>
</feature>
<accession>A0AA36I5G1</accession>
<name>A0AA36I5G1_9DINO</name>
<gene>
    <name evidence="2" type="ORF">EVOR1521_LOCUS9094</name>
</gene>
<comment type="caution">
    <text evidence="2">The sequence shown here is derived from an EMBL/GenBank/DDBJ whole genome shotgun (WGS) entry which is preliminary data.</text>
</comment>
<feature type="compositionally biased region" description="Basic and acidic residues" evidence="1">
    <location>
        <begin position="1"/>
        <end position="12"/>
    </location>
</feature>
<feature type="compositionally biased region" description="Basic and acidic residues" evidence="1">
    <location>
        <begin position="32"/>
        <end position="42"/>
    </location>
</feature>
<protein>
    <submittedName>
        <fullName evidence="2">Uncharacterized protein</fullName>
    </submittedName>
</protein>
<dbReference type="AlphaFoldDB" id="A0AA36I5G1"/>
<evidence type="ECO:0000313" key="2">
    <source>
        <dbReference type="EMBL" id="CAJ1381387.1"/>
    </source>
</evidence>
<dbReference type="EMBL" id="CAUJNA010000804">
    <property type="protein sequence ID" value="CAJ1381387.1"/>
    <property type="molecule type" value="Genomic_DNA"/>
</dbReference>
<evidence type="ECO:0000313" key="3">
    <source>
        <dbReference type="Proteomes" id="UP001178507"/>
    </source>
</evidence>
<evidence type="ECO:0000256" key="1">
    <source>
        <dbReference type="SAM" id="MobiDB-lite"/>
    </source>
</evidence>